<dbReference type="EMBL" id="CM037024">
    <property type="protein sequence ID" value="KAH7663592.1"/>
    <property type="molecule type" value="Genomic_DNA"/>
</dbReference>
<keyword evidence="2" id="KW-1185">Reference proteome</keyword>
<comment type="caution">
    <text evidence="1">The sequence shown here is derived from an EMBL/GenBank/DDBJ whole genome shotgun (WGS) entry which is preliminary data.</text>
</comment>
<evidence type="ECO:0000313" key="1">
    <source>
        <dbReference type="EMBL" id="KAH7663592.1"/>
    </source>
</evidence>
<reference evidence="2" key="1">
    <citation type="journal article" date="2022" name="Nat. Commun.">
        <title>Chromosome evolution and the genetic basis of agronomically important traits in greater yam.</title>
        <authorList>
            <person name="Bredeson J.V."/>
            <person name="Lyons J.B."/>
            <person name="Oniyinde I.O."/>
            <person name="Okereke N.R."/>
            <person name="Kolade O."/>
            <person name="Nnabue I."/>
            <person name="Nwadili C.O."/>
            <person name="Hribova E."/>
            <person name="Parker M."/>
            <person name="Nwogha J."/>
            <person name="Shu S."/>
            <person name="Carlson J."/>
            <person name="Kariba R."/>
            <person name="Muthemba S."/>
            <person name="Knop K."/>
            <person name="Barton G.J."/>
            <person name="Sherwood A.V."/>
            <person name="Lopez-Montes A."/>
            <person name="Asiedu R."/>
            <person name="Jamnadass R."/>
            <person name="Muchugi A."/>
            <person name="Goodstein D."/>
            <person name="Egesi C.N."/>
            <person name="Featherston J."/>
            <person name="Asfaw A."/>
            <person name="Simpson G.G."/>
            <person name="Dolezel J."/>
            <person name="Hendre P.S."/>
            <person name="Van Deynze A."/>
            <person name="Kumar P.L."/>
            <person name="Obidiegwu J.E."/>
            <person name="Bhattacharjee R."/>
            <person name="Rokhsar D.S."/>
        </authorList>
    </citation>
    <scope>NUCLEOTIDE SEQUENCE [LARGE SCALE GENOMIC DNA]</scope>
    <source>
        <strain evidence="2">cv. TDa95/00328</strain>
    </source>
</reference>
<evidence type="ECO:0000313" key="2">
    <source>
        <dbReference type="Proteomes" id="UP000827976"/>
    </source>
</evidence>
<dbReference type="Proteomes" id="UP000827976">
    <property type="component" value="Chromosome 14"/>
</dbReference>
<feature type="non-terminal residue" evidence="1">
    <location>
        <position position="341"/>
    </location>
</feature>
<accession>A0ACB7US71</accession>
<sequence length="341" mass="37706">MGDKRPYMAMVVAQMIFAGMALTSKAAFNFGMNTFIFVFYRQALSVLLLLPLSLIFCRKNAPTLTFKLVLKIFLVSLVGVTINLDVYYVAIKLTSTTVATAATNATPVLTFVLAVLLKYIKLCENHRMETLNPKRIPGILKLCGIASCLIGVLVIAFYEGPQIISLNSYHPIIHASGGNHHLTPSSKKTWIKGTFLMVLSTVTWSFWIISRGFLLNEYPHQLIFQTLCAIFSTFQSFFIAITFERHLSKWKLHFDIGLLAVAYGGIFVGGLGLYLQSWSINKKGPVFAAIFTPLSLVITILFTALLLGEITYLGSLLGGALMVIGLYSVLWGKIKEKKAAD</sequence>
<name>A0ACB7US71_DIOAL</name>
<gene>
    <name evidence="1" type="ORF">IHE45_14G066200</name>
</gene>
<organism evidence="1 2">
    <name type="scientific">Dioscorea alata</name>
    <name type="common">Purple yam</name>
    <dbReference type="NCBI Taxonomy" id="55571"/>
    <lineage>
        <taxon>Eukaryota</taxon>
        <taxon>Viridiplantae</taxon>
        <taxon>Streptophyta</taxon>
        <taxon>Embryophyta</taxon>
        <taxon>Tracheophyta</taxon>
        <taxon>Spermatophyta</taxon>
        <taxon>Magnoliopsida</taxon>
        <taxon>Liliopsida</taxon>
        <taxon>Dioscoreales</taxon>
        <taxon>Dioscoreaceae</taxon>
        <taxon>Dioscorea</taxon>
    </lineage>
</organism>
<protein>
    <submittedName>
        <fullName evidence="1">WAT1-related protein</fullName>
    </submittedName>
</protein>
<proteinExistence type="predicted"/>